<dbReference type="Pfam" id="PF26639">
    <property type="entry name" value="Het-6_barrel"/>
    <property type="match status" value="1"/>
</dbReference>
<proteinExistence type="predicted"/>
<accession>A0A9N8NEF8</accession>
<dbReference type="EMBL" id="CAJPIJ010000082">
    <property type="protein sequence ID" value="CAG1970293.1"/>
    <property type="molecule type" value="Genomic_DNA"/>
</dbReference>
<organism evidence="2 3">
    <name type="scientific">Gibberella zeae</name>
    <name type="common">Wheat head blight fungus</name>
    <name type="synonym">Fusarium graminearum</name>
    <dbReference type="NCBI Taxonomy" id="5518"/>
    <lineage>
        <taxon>Eukaryota</taxon>
        <taxon>Fungi</taxon>
        <taxon>Dikarya</taxon>
        <taxon>Ascomycota</taxon>
        <taxon>Pezizomycotina</taxon>
        <taxon>Sordariomycetes</taxon>
        <taxon>Hypocreomycetidae</taxon>
        <taxon>Hypocreales</taxon>
        <taxon>Nectriaceae</taxon>
        <taxon>Fusarium</taxon>
    </lineage>
</organism>
<comment type="caution">
    <text evidence="2">The sequence shown here is derived from an EMBL/GenBank/DDBJ whole genome shotgun (WGS) entry which is preliminary data.</text>
</comment>
<dbReference type="InterPro" id="IPR052895">
    <property type="entry name" value="HetReg/Transcr_Mod"/>
</dbReference>
<reference evidence="2" key="1">
    <citation type="submission" date="2021-03" db="EMBL/GenBank/DDBJ databases">
        <authorList>
            <person name="Alouane T."/>
            <person name="Langin T."/>
            <person name="Bonhomme L."/>
        </authorList>
    </citation>
    <scope>NUCLEOTIDE SEQUENCE</scope>
    <source>
        <strain evidence="2">MDC_Fg202</strain>
    </source>
</reference>
<evidence type="ECO:0000313" key="2">
    <source>
        <dbReference type="EMBL" id="CAG1970293.1"/>
    </source>
</evidence>
<dbReference type="AlphaFoldDB" id="A0A9N8NEF8"/>
<protein>
    <recommendedName>
        <fullName evidence="1">Heterokaryon incompatibility domain-containing protein</fullName>
    </recommendedName>
</protein>
<evidence type="ECO:0000259" key="1">
    <source>
        <dbReference type="Pfam" id="PF06985"/>
    </source>
</evidence>
<gene>
    <name evidence="2" type="ORF">MDCFG202_LOCUS85982</name>
</gene>
<evidence type="ECO:0000313" key="3">
    <source>
        <dbReference type="Proteomes" id="UP000746612"/>
    </source>
</evidence>
<sequence length="687" mass="78280">MSAVDDEKLTTITSNLDTHEVIYTPLNGTRHEIRLLTLHPDAEEHNQICCTLSHAELKPSKSSDFPAYEALSYVWGKPNFSELILLNDQDFFITPCLKYALSCLRYKTQPRVLWVDALCINQSDILERNHQVSLMREIYSKCQRDIAWLDPVVGVAFKSDDIYNHPKLAQMETSIRKGMELMHTIVEKDHNTLGQLFGAYHDGGYILEYNEEICLRDLFDMPFLWKRLWVMQELSLAPNLVMMCKGAELGWDSMSALLKDQPYMDAFHMMDSHAYNLPNWSDMFDRIKLIEDQRRLFSKPGLVDSKLMDVLTRFREVESTDPRDRIYGLLGLVTDDHGIHADYTKSVQDLYRETTISLINMSGNLDILCQNPFENSAGHKALQQLEDAMPSWVTEFNSRHGDCAEFIFAQRDIFNAGFKTCETPCRLLGTRSDILIVRGVILGAVGPILQVKCQDYSARDMLKLYFSEEAILKPKSLTYAPTFGAKKLTSGETCSRAFWRTLAKDCTLPPRMRRLRSKEVRSLDKVNMEKLSDETMITVNTICVEYDLYRDRSLFSKCLGNVLDYSGIESKFSTLSVGNPYGHYATKDHMFVVTKNGLYVLARPYVEEGDVVAVLDGGKVPMILRKTDPVSEKSTEDTYRIVGPAYVHGFMDGKAEVGVTEGWLAKQDIFSMSYQVPQNGVLPPMPP</sequence>
<name>A0A9N8NEF8_GIBZA</name>
<dbReference type="PANTHER" id="PTHR24148">
    <property type="entry name" value="ANKYRIN REPEAT DOMAIN-CONTAINING PROTEIN 39 HOMOLOG-RELATED"/>
    <property type="match status" value="1"/>
</dbReference>
<dbReference type="Proteomes" id="UP000746612">
    <property type="component" value="Unassembled WGS sequence"/>
</dbReference>
<dbReference type="PANTHER" id="PTHR24148:SF77">
    <property type="entry name" value="HETEROKARYON INCOMPATIBILITY DOMAIN-CONTAINING PROTEIN"/>
    <property type="match status" value="1"/>
</dbReference>
<dbReference type="InterPro" id="IPR010730">
    <property type="entry name" value="HET"/>
</dbReference>
<feature type="domain" description="Heterokaryon incompatibility" evidence="1">
    <location>
        <begin position="68"/>
        <end position="233"/>
    </location>
</feature>
<dbReference type="Pfam" id="PF06985">
    <property type="entry name" value="HET"/>
    <property type="match status" value="1"/>
</dbReference>